<evidence type="ECO:0000313" key="3">
    <source>
        <dbReference type="Proteomes" id="UP000583800"/>
    </source>
</evidence>
<evidence type="ECO:0000256" key="1">
    <source>
        <dbReference type="SAM" id="MobiDB-lite"/>
    </source>
</evidence>
<dbReference type="AlphaFoldDB" id="A0A7X0C7V7"/>
<proteinExistence type="predicted"/>
<accession>A0A7X0C7V7</accession>
<organism evidence="2 3">
    <name type="scientific">Nonomuraea muscovyensis</name>
    <dbReference type="NCBI Taxonomy" id="1124761"/>
    <lineage>
        <taxon>Bacteria</taxon>
        <taxon>Bacillati</taxon>
        <taxon>Actinomycetota</taxon>
        <taxon>Actinomycetes</taxon>
        <taxon>Streptosporangiales</taxon>
        <taxon>Streptosporangiaceae</taxon>
        <taxon>Nonomuraea</taxon>
    </lineage>
</organism>
<comment type="caution">
    <text evidence="2">The sequence shown here is derived from an EMBL/GenBank/DDBJ whole genome shotgun (WGS) entry which is preliminary data.</text>
</comment>
<dbReference type="Proteomes" id="UP000583800">
    <property type="component" value="Unassembled WGS sequence"/>
</dbReference>
<sequence>MAASIETGPPLGRPAGIARSVRARRTPSAAATRAARWRLMTLLSGRARPVS</sequence>
<reference evidence="2 3" key="1">
    <citation type="submission" date="2020-08" db="EMBL/GenBank/DDBJ databases">
        <title>Sequencing the genomes of 1000 actinobacteria strains.</title>
        <authorList>
            <person name="Klenk H.-P."/>
        </authorList>
    </citation>
    <scope>NUCLEOTIDE SEQUENCE [LARGE SCALE GENOMIC DNA]</scope>
    <source>
        <strain evidence="2 3">DSM 45913</strain>
    </source>
</reference>
<evidence type="ECO:0000313" key="2">
    <source>
        <dbReference type="EMBL" id="MBB6349246.1"/>
    </source>
</evidence>
<protein>
    <submittedName>
        <fullName evidence="2">Uncharacterized protein</fullName>
    </submittedName>
</protein>
<dbReference type="EMBL" id="JACHJB010000002">
    <property type="protein sequence ID" value="MBB6349246.1"/>
    <property type="molecule type" value="Genomic_DNA"/>
</dbReference>
<keyword evidence="3" id="KW-1185">Reference proteome</keyword>
<gene>
    <name evidence="2" type="ORF">FHU36_005791</name>
</gene>
<name>A0A7X0C7V7_9ACTN</name>
<dbReference type="RefSeq" id="WP_185086852.1">
    <property type="nucleotide sequence ID" value="NZ_JACHJB010000002.1"/>
</dbReference>
<feature type="region of interest" description="Disordered" evidence="1">
    <location>
        <begin position="1"/>
        <end position="32"/>
    </location>
</feature>